<reference evidence="2" key="1">
    <citation type="submission" date="2015-10" db="EMBL/GenBank/DDBJ databases">
        <authorList>
            <person name="Regsiter A."/>
            <person name="william w."/>
        </authorList>
    </citation>
    <scope>NUCLEOTIDE SEQUENCE [LARGE SCALE GENOMIC DNA]</scope>
</reference>
<accession>A0A1J1LTY5</accession>
<protein>
    <submittedName>
        <fullName evidence="1">Uncharacterized protein</fullName>
    </submittedName>
</protein>
<dbReference type="Gene3D" id="1.25.40.10">
    <property type="entry name" value="Tetratricopeptide repeat domain"/>
    <property type="match status" value="1"/>
</dbReference>
<organism evidence="1 2">
    <name type="scientific">Planktothrix tepida PCC 9214</name>
    <dbReference type="NCBI Taxonomy" id="671072"/>
    <lineage>
        <taxon>Bacteria</taxon>
        <taxon>Bacillati</taxon>
        <taxon>Cyanobacteriota</taxon>
        <taxon>Cyanophyceae</taxon>
        <taxon>Oscillatoriophycideae</taxon>
        <taxon>Oscillatoriales</taxon>
        <taxon>Microcoleaceae</taxon>
        <taxon>Planktothrix</taxon>
    </lineage>
</organism>
<gene>
    <name evidence="1" type="ORF">PL9214670296</name>
</gene>
<evidence type="ECO:0000313" key="2">
    <source>
        <dbReference type="Proteomes" id="UP000184315"/>
    </source>
</evidence>
<dbReference type="STRING" id="671072.PL9214670296"/>
<sequence length="314" mass="36137">MGLAEKLDDLNIPQMIVMRELVPDLVAQAFLKYFLLAMTKGESLYCAVREARQRLQDEFEDKFPCASWLPVIYQHPAYFPELFQYPLQKQFSFSKQAKVALLLLTLGGFSWFMVRPPLAKTLHNQWWDFYQSGQLSLVQMTLKFALILEPNNRATRYTLGKLCESVQDLDCARKHFQFAAQEGLPAAYSDLARLMIVKDYDYNQSAHLSQLGLKWVDDEDQQVRYSLLKNLGWARWKQGRDSEALNILETAKELNPQRAAAYCLIAQVKDERGDRLGALPFWKSCLNLAQPESPDDDSWIGLAQKRLSTTQISP</sequence>
<dbReference type="SMART" id="SM00028">
    <property type="entry name" value="TPR"/>
    <property type="match status" value="2"/>
</dbReference>
<dbReference type="Proteomes" id="UP000184315">
    <property type="component" value="Unassembled WGS sequence"/>
</dbReference>
<dbReference type="InterPro" id="IPR019734">
    <property type="entry name" value="TPR_rpt"/>
</dbReference>
<proteinExistence type="predicted"/>
<keyword evidence="2" id="KW-1185">Reference proteome</keyword>
<evidence type="ECO:0000313" key="1">
    <source>
        <dbReference type="EMBL" id="CUR35670.1"/>
    </source>
</evidence>
<dbReference type="RefSeq" id="WP_369326008.1">
    <property type="nucleotide sequence ID" value="NZ_LN889815.1"/>
</dbReference>
<dbReference type="SUPFAM" id="SSF81901">
    <property type="entry name" value="HCP-like"/>
    <property type="match status" value="1"/>
</dbReference>
<dbReference type="EMBL" id="CZDF01000174">
    <property type="protein sequence ID" value="CUR35670.1"/>
    <property type="molecule type" value="Genomic_DNA"/>
</dbReference>
<name>A0A1J1LTY5_9CYAN</name>
<dbReference type="AlphaFoldDB" id="A0A1J1LTY5"/>
<dbReference type="InterPro" id="IPR011990">
    <property type="entry name" value="TPR-like_helical_dom_sf"/>
</dbReference>